<dbReference type="Gene3D" id="1.20.1000.10">
    <property type="entry name" value="Guanylate-binding protein, C-terminal domain"/>
    <property type="match status" value="1"/>
</dbReference>
<sequence>MWRVFLDRSMSVYLAATLRRRKRIRISESSPFVPDTAMLGASAMMDNPVCLIENTKEGKLMVNPEAVKFLTKIIQPVVVVSIVGLYRTGKSYLMNKLAGAKKGFNLGYNVQAETKGIWMWCVPHPTKPDHVLVLLDTEGLGDVEKGDKKNDIWIFSLAVLLSSALVYNSKGTIDQDAIDKLKYPSKIFVGDLAELIKVKSHDNEDEEAEFSLHFPIFIWAVRDFHLKLNVDGKPITEDEYLDNALKLRNPICDTEDLQNMDNISESELKPEFLQQTKNFCDYVFQEAGAKKVIGSVTVTGSQLGKLAEMYTKAIMTSNIACMENVAHTLSDIENKAAIQEAVQYYEDKMKERVVFPTDTLNEFLELSRQCENEALPIFLKRSFKDKDQKFLQEYMELIQQKKKEFCDMNEVKSREVCEVLIKKHAAENQEAFSKGSYSVRGGHRKFKEDLKAIEEKYNMEPRKGIQAETVLQKYLTHSKSIEINILKTDEALTEKEKELEEEKAKKKIEEMEQKVREMNESQKNQKLEDEKAYIGNHVMGAFEKFAEENRLMAAQLQRAIADKERERDSYERQGFQKQANMYQAQIKDLQVEEEKKMEEHQWYTPVLDKLKNVVSAVAPSLIEMAGTMIHAKAGQMYREYKMWK</sequence>
<accession>A0ABN9ML91</accession>
<evidence type="ECO:0000256" key="1">
    <source>
        <dbReference type="ARBA" id="ARBA00022588"/>
    </source>
</evidence>
<proteinExistence type="inferred from homology"/>
<evidence type="ECO:0000256" key="2">
    <source>
        <dbReference type="ARBA" id="ARBA00022741"/>
    </source>
</evidence>
<keyword evidence="4" id="KW-0391">Immunity</keyword>
<dbReference type="InterPro" id="IPR015894">
    <property type="entry name" value="Guanylate-bd_N"/>
</dbReference>
<dbReference type="InterPro" id="IPR003191">
    <property type="entry name" value="Guanylate-bd/ATL_C"/>
</dbReference>
<dbReference type="EMBL" id="CAUEEQ010078358">
    <property type="protein sequence ID" value="CAJ0967547.1"/>
    <property type="molecule type" value="Genomic_DNA"/>
</dbReference>
<evidence type="ECO:0000313" key="9">
    <source>
        <dbReference type="EMBL" id="CAJ0967547.1"/>
    </source>
</evidence>
<name>A0ABN9ML91_9NEOB</name>
<dbReference type="InterPro" id="IPR036543">
    <property type="entry name" value="Guanylate-bd_C_sf"/>
</dbReference>
<comment type="similarity">
    <text evidence="6">Belongs to the TRAFAC class dynamin-like GTPase superfamily. GB1/RHD3 GTPase family.</text>
</comment>
<dbReference type="InterPro" id="IPR030386">
    <property type="entry name" value="G_GB1_RHD3_dom"/>
</dbReference>
<keyword evidence="2" id="KW-0547">Nucleotide-binding</keyword>
<dbReference type="SUPFAM" id="SSF52540">
    <property type="entry name" value="P-loop containing nucleoside triphosphate hydrolases"/>
    <property type="match status" value="1"/>
</dbReference>
<evidence type="ECO:0000313" key="10">
    <source>
        <dbReference type="Proteomes" id="UP001176940"/>
    </source>
</evidence>
<evidence type="ECO:0000256" key="5">
    <source>
        <dbReference type="ARBA" id="ARBA00023134"/>
    </source>
</evidence>
<keyword evidence="7" id="KW-0175">Coiled coil</keyword>
<keyword evidence="1" id="KW-0399">Innate immunity</keyword>
<dbReference type="Pfam" id="PF02841">
    <property type="entry name" value="GBP_C"/>
    <property type="match status" value="1"/>
</dbReference>
<keyword evidence="10" id="KW-1185">Reference proteome</keyword>
<protein>
    <recommendedName>
        <fullName evidence="8">GB1/RHD3-type G domain-containing protein</fullName>
    </recommendedName>
</protein>
<dbReference type="InterPro" id="IPR027417">
    <property type="entry name" value="P-loop_NTPase"/>
</dbReference>
<keyword evidence="5" id="KW-0342">GTP-binding</keyword>
<dbReference type="Pfam" id="PF02263">
    <property type="entry name" value="GBP"/>
    <property type="match status" value="1"/>
</dbReference>
<dbReference type="PROSITE" id="PS51715">
    <property type="entry name" value="G_GB1_RHD3"/>
    <property type="match status" value="1"/>
</dbReference>
<evidence type="ECO:0000256" key="7">
    <source>
        <dbReference type="SAM" id="Coils"/>
    </source>
</evidence>
<reference evidence="9" key="1">
    <citation type="submission" date="2023-07" db="EMBL/GenBank/DDBJ databases">
        <authorList>
            <person name="Stuckert A."/>
        </authorList>
    </citation>
    <scope>NUCLEOTIDE SEQUENCE</scope>
</reference>
<dbReference type="Proteomes" id="UP001176940">
    <property type="component" value="Unassembled WGS sequence"/>
</dbReference>
<gene>
    <name evidence="9" type="ORF">RIMI_LOCUS22266069</name>
</gene>
<evidence type="ECO:0000259" key="8">
    <source>
        <dbReference type="PROSITE" id="PS51715"/>
    </source>
</evidence>
<dbReference type="CDD" id="cd01851">
    <property type="entry name" value="GBP"/>
    <property type="match status" value="1"/>
</dbReference>
<comment type="caution">
    <text evidence="9">The sequence shown here is derived from an EMBL/GenBank/DDBJ whole genome shotgun (WGS) entry which is preliminary data.</text>
</comment>
<feature type="coiled-coil region" evidence="7">
    <location>
        <begin position="485"/>
        <end position="599"/>
    </location>
</feature>
<dbReference type="InterPro" id="IPR037684">
    <property type="entry name" value="GBP_C"/>
</dbReference>
<dbReference type="CDD" id="cd16269">
    <property type="entry name" value="GBP_C"/>
    <property type="match status" value="1"/>
</dbReference>
<dbReference type="SUPFAM" id="SSF48340">
    <property type="entry name" value="Interferon-induced guanylate-binding protein 1 (GBP1), C-terminal domain"/>
    <property type="match status" value="1"/>
</dbReference>
<organism evidence="9 10">
    <name type="scientific">Ranitomeya imitator</name>
    <name type="common">mimic poison frog</name>
    <dbReference type="NCBI Taxonomy" id="111125"/>
    <lineage>
        <taxon>Eukaryota</taxon>
        <taxon>Metazoa</taxon>
        <taxon>Chordata</taxon>
        <taxon>Craniata</taxon>
        <taxon>Vertebrata</taxon>
        <taxon>Euteleostomi</taxon>
        <taxon>Amphibia</taxon>
        <taxon>Batrachia</taxon>
        <taxon>Anura</taxon>
        <taxon>Neobatrachia</taxon>
        <taxon>Hyloidea</taxon>
        <taxon>Dendrobatidae</taxon>
        <taxon>Dendrobatinae</taxon>
        <taxon>Ranitomeya</taxon>
    </lineage>
</organism>
<keyword evidence="3" id="KW-0378">Hydrolase</keyword>
<feature type="domain" description="GB1/RHD3-type G" evidence="8">
    <location>
        <begin position="74"/>
        <end position="262"/>
    </location>
</feature>
<evidence type="ECO:0000256" key="6">
    <source>
        <dbReference type="PROSITE-ProRule" id="PRU01052"/>
    </source>
</evidence>
<dbReference type="Gene3D" id="3.40.50.300">
    <property type="entry name" value="P-loop containing nucleotide triphosphate hydrolases"/>
    <property type="match status" value="1"/>
</dbReference>
<evidence type="ECO:0000256" key="4">
    <source>
        <dbReference type="ARBA" id="ARBA00022859"/>
    </source>
</evidence>
<dbReference type="PANTHER" id="PTHR10751">
    <property type="entry name" value="GUANYLATE BINDING PROTEIN"/>
    <property type="match status" value="1"/>
</dbReference>
<evidence type="ECO:0000256" key="3">
    <source>
        <dbReference type="ARBA" id="ARBA00022801"/>
    </source>
</evidence>